<dbReference type="PANTHER" id="PTHR23035">
    <property type="entry name" value="CILIA- AND FLAGELLA-ASSOCIATED PROTEIN 97-RELATED"/>
    <property type="match status" value="1"/>
</dbReference>
<dbReference type="Proteomes" id="UP000694700">
    <property type="component" value="Unplaced"/>
</dbReference>
<dbReference type="AlphaFoldDB" id="A0A8C1TWU0"/>
<name>A0A8C1TWU0_CYPCA</name>
<feature type="compositionally biased region" description="Polar residues" evidence="3">
    <location>
        <begin position="270"/>
        <end position="286"/>
    </location>
</feature>
<proteinExistence type="inferred from homology"/>
<organism evidence="4 5">
    <name type="scientific">Cyprinus carpio</name>
    <name type="common">Common carp</name>
    <dbReference type="NCBI Taxonomy" id="7962"/>
    <lineage>
        <taxon>Eukaryota</taxon>
        <taxon>Metazoa</taxon>
        <taxon>Chordata</taxon>
        <taxon>Craniata</taxon>
        <taxon>Vertebrata</taxon>
        <taxon>Euteleostomi</taxon>
        <taxon>Actinopterygii</taxon>
        <taxon>Neopterygii</taxon>
        <taxon>Teleostei</taxon>
        <taxon>Ostariophysi</taxon>
        <taxon>Cypriniformes</taxon>
        <taxon>Cyprinidae</taxon>
        <taxon>Cyprininae</taxon>
        <taxon>Cyprinus</taxon>
    </lineage>
</organism>
<feature type="region of interest" description="Disordered" evidence="3">
    <location>
        <begin position="377"/>
        <end position="404"/>
    </location>
</feature>
<evidence type="ECO:0000313" key="4">
    <source>
        <dbReference type="Ensembl" id="ENSCCRP00015028704.1"/>
    </source>
</evidence>
<feature type="compositionally biased region" description="Low complexity" evidence="3">
    <location>
        <begin position="379"/>
        <end position="397"/>
    </location>
</feature>
<feature type="compositionally biased region" description="Low complexity" evidence="3">
    <location>
        <begin position="126"/>
        <end position="135"/>
    </location>
</feature>
<feature type="compositionally biased region" description="Polar residues" evidence="3">
    <location>
        <begin position="136"/>
        <end position="153"/>
    </location>
</feature>
<dbReference type="PANTHER" id="PTHR23035:SF1">
    <property type="entry name" value="CILIA- AND FLAGELLA-ASSOCIATED PROTEIN 97"/>
    <property type="match status" value="1"/>
</dbReference>
<reference evidence="4" key="1">
    <citation type="submission" date="2025-08" db="UniProtKB">
        <authorList>
            <consortium name="Ensembl"/>
        </authorList>
    </citation>
    <scope>IDENTIFICATION</scope>
</reference>
<accession>A0A8C1TWU0</accession>
<feature type="compositionally biased region" description="Basic and acidic residues" evidence="3">
    <location>
        <begin position="84"/>
        <end position="119"/>
    </location>
</feature>
<evidence type="ECO:0000256" key="2">
    <source>
        <dbReference type="ARBA" id="ARBA00021424"/>
    </source>
</evidence>
<feature type="compositionally biased region" description="Basic and acidic residues" evidence="3">
    <location>
        <begin position="59"/>
        <end position="73"/>
    </location>
</feature>
<dbReference type="GO" id="GO:0007283">
    <property type="term" value="P:spermatogenesis"/>
    <property type="evidence" value="ECO:0007669"/>
    <property type="project" value="TreeGrafter"/>
</dbReference>
<feature type="compositionally biased region" description="Basic residues" evidence="3">
    <location>
        <begin position="200"/>
        <end position="220"/>
    </location>
</feature>
<dbReference type="InterPro" id="IPR029488">
    <property type="entry name" value="Hmw/CFAP97"/>
</dbReference>
<dbReference type="Ensembl" id="ENSCCRT00015029719.1">
    <property type="protein sequence ID" value="ENSCCRP00015028704.1"/>
    <property type="gene ID" value="ENSCCRG00015012112.1"/>
</dbReference>
<feature type="compositionally biased region" description="Basic and acidic residues" evidence="3">
    <location>
        <begin position="227"/>
        <end position="237"/>
    </location>
</feature>
<dbReference type="Pfam" id="PF13879">
    <property type="entry name" value="Hmw_CFAP97"/>
    <property type="match status" value="1"/>
</dbReference>
<sequence>MSKGMVVAEIPLNEDTFERLPADMYSLKELEGEVDHSFFDSDSEANGLGSEDGQLNKHKVSERQDERTGKDTHVSMNQLGNEAQGKRNSEDKARLEDDSNQVRRTQREETEYERERRSVDGLFKGSSSLPSAKSSEIINSSQSDEGSSVPSYSSDEEREPDDDFKLRKTNDNLNSDDDDGYHRSEDESEEDVRSPVTQSTKHHGTPKKSAGKFHKLRRSRSSSSDPESSHSSEERGSFRSQKSPVKHQRVGSAHQKERQTETAESEDTVTDVTPLSTPNVSPSQSLDVVLPSEPAADAQQQPSVTEKVFANDVSDSQGSTSSEGEDGPVFLKVEKQLDRVLVVSSPCSVGSRRKNYSFTNEEVQEIDRENQRLLRELSRSSARSRSGSSACSKTSGGRSSAPPIRLYHSALNRQRQQERIQKENLAFLKRLESVKPTPGMTRDEQLADYQRHCRYLGTPVTALPPVKLKSSKTSGTCLHTTHKFKHFMFSYLHVILLHYSIFSCMFQKSGIIN</sequence>
<evidence type="ECO:0000256" key="3">
    <source>
        <dbReference type="SAM" id="MobiDB-lite"/>
    </source>
</evidence>
<feature type="region of interest" description="Disordered" evidence="3">
    <location>
        <begin position="36"/>
        <end position="327"/>
    </location>
</feature>
<feature type="compositionally biased region" description="Polar residues" evidence="3">
    <location>
        <begin position="313"/>
        <end position="322"/>
    </location>
</feature>
<protein>
    <recommendedName>
        <fullName evidence="2">Cilia- and flagella-associated protein 97</fullName>
    </recommendedName>
</protein>
<dbReference type="InterPro" id="IPR038791">
    <property type="entry name" value="Cfap97/Hemingway"/>
</dbReference>
<evidence type="ECO:0000313" key="5">
    <source>
        <dbReference type="Proteomes" id="UP000694700"/>
    </source>
</evidence>
<evidence type="ECO:0000256" key="1">
    <source>
        <dbReference type="ARBA" id="ARBA00008315"/>
    </source>
</evidence>
<comment type="similarity">
    <text evidence="1">Belongs to the CFAP97 family.</text>
</comment>